<sequence length="144" mass="16544">MVIKGILSSGPGDSRFHEFFQHRVVDCRLHRHTYTASEFTPVTRIYLNPSWYQYPTVAHPTWEIAVIIGMHRRTVFQPTAGERPESCTRYFKLGCTLVTPFSKRPTRLRGIMLLNPTTKATAPSGRVTFLAPLPGRQRCVFFFD</sequence>
<evidence type="ECO:0000313" key="2">
    <source>
        <dbReference type="Proteomes" id="UP001341840"/>
    </source>
</evidence>
<comment type="caution">
    <text evidence="1">The sequence shown here is derived from an EMBL/GenBank/DDBJ whole genome shotgun (WGS) entry which is preliminary data.</text>
</comment>
<reference evidence="1 2" key="1">
    <citation type="journal article" date="2023" name="Plants (Basel)">
        <title>Bridging the Gap: Combining Genomics and Transcriptomics Approaches to Understand Stylosanthes scabra, an Orphan Legume from the Brazilian Caatinga.</title>
        <authorList>
            <person name="Ferreira-Neto J.R.C."/>
            <person name="da Silva M.D."/>
            <person name="Binneck E."/>
            <person name="de Melo N.F."/>
            <person name="da Silva R.H."/>
            <person name="de Melo A.L.T.M."/>
            <person name="Pandolfi V."/>
            <person name="Bustamante F.O."/>
            <person name="Brasileiro-Vidal A.C."/>
            <person name="Benko-Iseppon A.M."/>
        </authorList>
    </citation>
    <scope>NUCLEOTIDE SEQUENCE [LARGE SCALE GENOMIC DNA]</scope>
    <source>
        <tissue evidence="1">Leaves</tissue>
    </source>
</reference>
<evidence type="ECO:0000313" key="1">
    <source>
        <dbReference type="EMBL" id="MED6151310.1"/>
    </source>
</evidence>
<gene>
    <name evidence="1" type="ORF">PIB30_081280</name>
</gene>
<dbReference type="EMBL" id="JASCZI010091831">
    <property type="protein sequence ID" value="MED6151310.1"/>
    <property type="molecule type" value="Genomic_DNA"/>
</dbReference>
<protein>
    <submittedName>
        <fullName evidence="1">Uncharacterized protein</fullName>
    </submittedName>
</protein>
<proteinExistence type="predicted"/>
<keyword evidence="2" id="KW-1185">Reference proteome</keyword>
<organism evidence="1 2">
    <name type="scientific">Stylosanthes scabra</name>
    <dbReference type="NCBI Taxonomy" id="79078"/>
    <lineage>
        <taxon>Eukaryota</taxon>
        <taxon>Viridiplantae</taxon>
        <taxon>Streptophyta</taxon>
        <taxon>Embryophyta</taxon>
        <taxon>Tracheophyta</taxon>
        <taxon>Spermatophyta</taxon>
        <taxon>Magnoliopsida</taxon>
        <taxon>eudicotyledons</taxon>
        <taxon>Gunneridae</taxon>
        <taxon>Pentapetalae</taxon>
        <taxon>rosids</taxon>
        <taxon>fabids</taxon>
        <taxon>Fabales</taxon>
        <taxon>Fabaceae</taxon>
        <taxon>Papilionoideae</taxon>
        <taxon>50 kb inversion clade</taxon>
        <taxon>dalbergioids sensu lato</taxon>
        <taxon>Dalbergieae</taxon>
        <taxon>Pterocarpus clade</taxon>
        <taxon>Stylosanthes</taxon>
    </lineage>
</organism>
<name>A0ABU6TSZ1_9FABA</name>
<accession>A0ABU6TSZ1</accession>
<dbReference type="Proteomes" id="UP001341840">
    <property type="component" value="Unassembled WGS sequence"/>
</dbReference>